<organism evidence="7 8">
    <name type="scientific">Tegillarca granosa</name>
    <name type="common">Malaysian cockle</name>
    <name type="synonym">Anadara granosa</name>
    <dbReference type="NCBI Taxonomy" id="220873"/>
    <lineage>
        <taxon>Eukaryota</taxon>
        <taxon>Metazoa</taxon>
        <taxon>Spiralia</taxon>
        <taxon>Lophotrochozoa</taxon>
        <taxon>Mollusca</taxon>
        <taxon>Bivalvia</taxon>
        <taxon>Autobranchia</taxon>
        <taxon>Pteriomorphia</taxon>
        <taxon>Arcoida</taxon>
        <taxon>Arcoidea</taxon>
        <taxon>Arcidae</taxon>
        <taxon>Tegillarca</taxon>
    </lineage>
</organism>
<evidence type="ECO:0000313" key="8">
    <source>
        <dbReference type="Proteomes" id="UP001217089"/>
    </source>
</evidence>
<name>A0ABQ9EQ18_TEGGR</name>
<keyword evidence="3" id="KW-0732">Signal</keyword>
<dbReference type="InterPro" id="IPR032675">
    <property type="entry name" value="LRR_dom_sf"/>
</dbReference>
<reference evidence="7 8" key="1">
    <citation type="submission" date="2022-12" db="EMBL/GenBank/DDBJ databases">
        <title>Chromosome-level genome of Tegillarca granosa.</title>
        <authorList>
            <person name="Kim J."/>
        </authorList>
    </citation>
    <scope>NUCLEOTIDE SEQUENCE [LARGE SCALE GENOMIC DNA]</scope>
    <source>
        <strain evidence="7">Teg-2019</strain>
        <tissue evidence="7">Adductor muscle</tissue>
    </source>
</reference>
<keyword evidence="8" id="KW-1185">Reference proteome</keyword>
<keyword evidence="4" id="KW-0677">Repeat</keyword>
<evidence type="ECO:0000259" key="6">
    <source>
        <dbReference type="PROSITE" id="PS50835"/>
    </source>
</evidence>
<evidence type="ECO:0000256" key="2">
    <source>
        <dbReference type="ARBA" id="ARBA00022614"/>
    </source>
</evidence>
<dbReference type="SMART" id="SM00082">
    <property type="entry name" value="LRRCT"/>
    <property type="match status" value="1"/>
</dbReference>
<dbReference type="InterPro" id="IPR013098">
    <property type="entry name" value="Ig_I-set"/>
</dbReference>
<dbReference type="Gene3D" id="3.80.10.10">
    <property type="entry name" value="Ribonuclease Inhibitor"/>
    <property type="match status" value="1"/>
</dbReference>
<feature type="domain" description="Ig-like" evidence="6">
    <location>
        <begin position="61"/>
        <end position="99"/>
    </location>
</feature>
<evidence type="ECO:0000313" key="7">
    <source>
        <dbReference type="EMBL" id="KAJ8305368.1"/>
    </source>
</evidence>
<dbReference type="InterPro" id="IPR000483">
    <property type="entry name" value="Cys-rich_flank_reg_C"/>
</dbReference>
<dbReference type="InterPro" id="IPR013783">
    <property type="entry name" value="Ig-like_fold"/>
</dbReference>
<dbReference type="EMBL" id="JARBDR010000813">
    <property type="protein sequence ID" value="KAJ8305368.1"/>
    <property type="molecule type" value="Genomic_DNA"/>
</dbReference>
<dbReference type="Gene3D" id="2.60.40.10">
    <property type="entry name" value="Immunoglobulins"/>
    <property type="match status" value="1"/>
</dbReference>
<protein>
    <recommendedName>
        <fullName evidence="6">Ig-like domain-containing protein</fullName>
    </recommendedName>
</protein>
<accession>A0ABQ9EQ18</accession>
<dbReference type="Pfam" id="PF07679">
    <property type="entry name" value="I-set"/>
    <property type="match status" value="1"/>
</dbReference>
<evidence type="ECO:0000256" key="4">
    <source>
        <dbReference type="ARBA" id="ARBA00022737"/>
    </source>
</evidence>
<dbReference type="PANTHER" id="PTHR45930">
    <property type="entry name" value="G-PROTEIN COUPLED RECEPTOR 124-LIKE PROTEIN"/>
    <property type="match status" value="1"/>
</dbReference>
<comment type="similarity">
    <text evidence="1">Belongs to the G-protein coupled receptor 2 family. Adhesion G-protein coupled receptor (ADGR) subfamily.</text>
</comment>
<keyword evidence="5" id="KW-0675">Receptor</keyword>
<dbReference type="PROSITE" id="PS50835">
    <property type="entry name" value="IG_LIKE"/>
    <property type="match status" value="1"/>
</dbReference>
<dbReference type="SUPFAM" id="SSF48726">
    <property type="entry name" value="Immunoglobulin"/>
    <property type="match status" value="1"/>
</dbReference>
<dbReference type="Proteomes" id="UP001217089">
    <property type="component" value="Unassembled WGS sequence"/>
</dbReference>
<sequence length="99" mass="11137">MIRLDLNPLRCDCDMLWLAEKLRQSQSRIQAAATCRQPRRFQGRALSSITSSNLECVSETPLRFTVEPSDVSVSLGNTVFFPCRASGTPTPNIVWLHNE</sequence>
<proteinExistence type="inferred from homology"/>
<gene>
    <name evidence="7" type="ORF">KUTeg_015913</name>
</gene>
<keyword evidence="2" id="KW-0433">Leucine-rich repeat</keyword>
<evidence type="ECO:0000256" key="3">
    <source>
        <dbReference type="ARBA" id="ARBA00022729"/>
    </source>
</evidence>
<dbReference type="InterPro" id="IPR036179">
    <property type="entry name" value="Ig-like_dom_sf"/>
</dbReference>
<evidence type="ECO:0000256" key="5">
    <source>
        <dbReference type="ARBA" id="ARBA00023170"/>
    </source>
</evidence>
<comment type="caution">
    <text evidence="7">The sequence shown here is derived from an EMBL/GenBank/DDBJ whole genome shotgun (WGS) entry which is preliminary data.</text>
</comment>
<dbReference type="InterPro" id="IPR007110">
    <property type="entry name" value="Ig-like_dom"/>
</dbReference>
<dbReference type="PANTHER" id="PTHR45930:SF4">
    <property type="entry name" value="ADHESION G PROTEIN-COUPLED RECEPTOR A3"/>
    <property type="match status" value="1"/>
</dbReference>
<evidence type="ECO:0000256" key="1">
    <source>
        <dbReference type="ARBA" id="ARBA00007343"/>
    </source>
</evidence>
<dbReference type="InterPro" id="IPR051963">
    <property type="entry name" value="Adhesion_GPCR_A"/>
</dbReference>